<dbReference type="Gene3D" id="2.60.40.10">
    <property type="entry name" value="Immunoglobulins"/>
    <property type="match status" value="3"/>
</dbReference>
<evidence type="ECO:0000256" key="5">
    <source>
        <dbReference type="ARBA" id="ARBA00023136"/>
    </source>
</evidence>
<feature type="domain" description="Fibronectin type-III" evidence="11">
    <location>
        <begin position="353"/>
        <end position="451"/>
    </location>
</feature>
<organism evidence="12 13">
    <name type="scientific">Silurus asotus</name>
    <name type="common">Amur catfish</name>
    <name type="synonym">Parasilurus asotus</name>
    <dbReference type="NCBI Taxonomy" id="30991"/>
    <lineage>
        <taxon>Eukaryota</taxon>
        <taxon>Metazoa</taxon>
        <taxon>Chordata</taxon>
        <taxon>Craniata</taxon>
        <taxon>Vertebrata</taxon>
        <taxon>Euteleostomi</taxon>
        <taxon>Actinopterygii</taxon>
        <taxon>Neopterygii</taxon>
        <taxon>Teleostei</taxon>
        <taxon>Ostariophysi</taxon>
        <taxon>Siluriformes</taxon>
        <taxon>Siluridae</taxon>
        <taxon>Silurus</taxon>
    </lineage>
</organism>
<dbReference type="PANTHER" id="PTHR23037:SF22">
    <property type="entry name" value="CYTOKINE RECEPTOR COMMON SUBUNIT BETA"/>
    <property type="match status" value="1"/>
</dbReference>
<proteinExistence type="predicted"/>
<dbReference type="Pfam" id="PF00041">
    <property type="entry name" value="fn3"/>
    <property type="match status" value="1"/>
</dbReference>
<feature type="domain" description="Fibronectin type-III" evidence="11">
    <location>
        <begin position="163"/>
        <end position="260"/>
    </location>
</feature>
<comment type="caution">
    <text evidence="12">The sequence shown here is derived from an EMBL/GenBank/DDBJ whole genome shotgun (WGS) entry which is preliminary data.</text>
</comment>
<dbReference type="EMBL" id="MU551670">
    <property type="protein sequence ID" value="KAI5619291.1"/>
    <property type="molecule type" value="Genomic_DNA"/>
</dbReference>
<dbReference type="PANTHER" id="PTHR23037">
    <property type="entry name" value="CYTOKINE RECEPTOR"/>
    <property type="match status" value="1"/>
</dbReference>
<dbReference type="GO" id="GO:0004896">
    <property type="term" value="F:cytokine receptor activity"/>
    <property type="evidence" value="ECO:0007669"/>
    <property type="project" value="TreeGrafter"/>
</dbReference>
<accession>A0AAD5AN61</accession>
<feature type="compositionally biased region" description="Polar residues" evidence="9">
    <location>
        <begin position="641"/>
        <end position="657"/>
    </location>
</feature>
<keyword evidence="5 10" id="KW-0472">Membrane</keyword>
<gene>
    <name evidence="12" type="ORF">C0J50_21322</name>
</gene>
<reference evidence="12" key="1">
    <citation type="submission" date="2018-07" db="EMBL/GenBank/DDBJ databases">
        <title>Comparative genomics of catfishes provides insights into carnivory and benthic adaptation.</title>
        <authorList>
            <person name="Zhang Y."/>
            <person name="Wang D."/>
            <person name="Peng Z."/>
            <person name="Zheng S."/>
            <person name="Shao F."/>
            <person name="Tao W."/>
        </authorList>
    </citation>
    <scope>NUCLEOTIDE SEQUENCE</scope>
    <source>
        <strain evidence="12">Chongqing</strain>
    </source>
</reference>
<keyword evidence="3" id="KW-0732">Signal</keyword>
<evidence type="ECO:0000256" key="8">
    <source>
        <dbReference type="ARBA" id="ARBA00023180"/>
    </source>
</evidence>
<evidence type="ECO:0000256" key="4">
    <source>
        <dbReference type="ARBA" id="ARBA00022989"/>
    </source>
</evidence>
<evidence type="ECO:0000256" key="9">
    <source>
        <dbReference type="SAM" id="MobiDB-lite"/>
    </source>
</evidence>
<dbReference type="GO" id="GO:0009897">
    <property type="term" value="C:external side of plasma membrane"/>
    <property type="evidence" value="ECO:0007669"/>
    <property type="project" value="TreeGrafter"/>
</dbReference>
<sequence length="741" mass="83038">MRKQTFEHGFHVVGSETVWCPTSCTMFSLRTLLIAALPLLVLSSKPEQCSFQEFTHHSKDLLMLEKHPDSPVLASLQCYNDFTTQIRCTWEEPADSHLHIAVRTEGQCVSNSNGELQSNGMVSRSCVYETLVFSMSSHEFFVNTSCPSKVTTFNIATQGKALPPANFSVKKQNSGHQVLSWSSPYPPSSPLTLNLTYQLKYRRHDHEWIVVDDINVTEFVIESQTILPGYSYEARVRARIPAGPWGSWSQKVVWMIEKEGIINLHCVLKEGGVMCDWLVQSWQAKFLSYHLCGHISGKNMKCIHCDSQAEPSQFENFVHLKCYMESPEPELLTMEIRNLRKFKAISNPDNVQPPCPLQLNVHLKDDVLKLSWARPSVNTKLTLSYLVYLESIDKKEKLNMNCSEPDISINIPSNLRYSTKYMAMMRAVPGPAFAGRPSNWSDPVYFTTQSAPWTKTPIYILIAVLVAVLFIILYNALPACHRRFVLWNISIPSPINSKALGEISNKKLLDSPNPYTDNEKTSVFIIQTSDNPIICKGSISEYPLLTCSSDIDLAMTDSGWPQGSSHSSLFVEGQTICRMTDKSGISFIGPYILCRKDSSSTTETSDTFFSSHLNFDDDERYVSESTKDSMSIKGGYVLTPPKNSASECSTKIDNLSSENRESKKSELPNDDPPAYTPSPEAVSSAIFSHPSGYCLMPNMENVAGWVSASIPLPEGNTERKLHQIEGDSPERSYVTLSQRGL</sequence>
<evidence type="ECO:0000256" key="2">
    <source>
        <dbReference type="ARBA" id="ARBA00022692"/>
    </source>
</evidence>
<keyword evidence="6" id="KW-1015">Disulfide bond</keyword>
<keyword evidence="7 12" id="KW-0675">Receptor</keyword>
<dbReference type="InterPro" id="IPR048668">
    <property type="entry name" value="IL3RB_N"/>
</dbReference>
<comment type="subcellular location">
    <subcellularLocation>
        <location evidence="1">Membrane</location>
        <topology evidence="1">Single-pass type I membrane protein</topology>
    </subcellularLocation>
</comment>
<dbReference type="Proteomes" id="UP001205998">
    <property type="component" value="Unassembled WGS sequence"/>
</dbReference>
<dbReference type="GO" id="GO:0016064">
    <property type="term" value="P:immunoglobulin mediated immune response"/>
    <property type="evidence" value="ECO:0007669"/>
    <property type="project" value="TreeGrafter"/>
</dbReference>
<evidence type="ECO:0000256" key="3">
    <source>
        <dbReference type="ARBA" id="ARBA00022729"/>
    </source>
</evidence>
<dbReference type="AlphaFoldDB" id="A0AAD5AN61"/>
<feature type="region of interest" description="Disordered" evidence="9">
    <location>
        <begin position="632"/>
        <end position="682"/>
    </location>
</feature>
<evidence type="ECO:0000256" key="6">
    <source>
        <dbReference type="ARBA" id="ARBA00023157"/>
    </source>
</evidence>
<dbReference type="InterPro" id="IPR003961">
    <property type="entry name" value="FN3_dom"/>
</dbReference>
<keyword evidence="2 10" id="KW-0812">Transmembrane</keyword>
<protein>
    <submittedName>
        <fullName evidence="12">Colony stimulating factor 2 receptor, beta, low-affinity (Granulocyte-macrophage) isoform X1</fullName>
    </submittedName>
</protein>
<dbReference type="InterPro" id="IPR013783">
    <property type="entry name" value="Ig-like_fold"/>
</dbReference>
<keyword evidence="4 10" id="KW-1133">Transmembrane helix</keyword>
<dbReference type="Pfam" id="PF21460">
    <property type="entry name" value="IL3Rb_N"/>
    <property type="match status" value="1"/>
</dbReference>
<evidence type="ECO:0000256" key="1">
    <source>
        <dbReference type="ARBA" id="ARBA00004479"/>
    </source>
</evidence>
<dbReference type="SUPFAM" id="SSF49265">
    <property type="entry name" value="Fibronectin type III"/>
    <property type="match status" value="3"/>
</dbReference>
<feature type="transmembrane region" description="Helical" evidence="10">
    <location>
        <begin position="458"/>
        <end position="477"/>
    </location>
</feature>
<evidence type="ECO:0000256" key="10">
    <source>
        <dbReference type="SAM" id="Phobius"/>
    </source>
</evidence>
<evidence type="ECO:0000259" key="11">
    <source>
        <dbReference type="PROSITE" id="PS50853"/>
    </source>
</evidence>
<evidence type="ECO:0000313" key="13">
    <source>
        <dbReference type="Proteomes" id="UP001205998"/>
    </source>
</evidence>
<dbReference type="PROSITE" id="PS50853">
    <property type="entry name" value="FN3"/>
    <property type="match status" value="2"/>
</dbReference>
<keyword evidence="8" id="KW-0325">Glycoprotein</keyword>
<feature type="compositionally biased region" description="Basic and acidic residues" evidence="9">
    <location>
        <begin position="658"/>
        <end position="667"/>
    </location>
</feature>
<keyword evidence="13" id="KW-1185">Reference proteome</keyword>
<dbReference type="InterPro" id="IPR036116">
    <property type="entry name" value="FN3_sf"/>
</dbReference>
<name>A0AAD5AN61_SILAS</name>
<evidence type="ECO:0000256" key="7">
    <source>
        <dbReference type="ARBA" id="ARBA00023170"/>
    </source>
</evidence>
<evidence type="ECO:0000313" key="12">
    <source>
        <dbReference type="EMBL" id="KAI5619291.1"/>
    </source>
</evidence>